<evidence type="ECO:0000313" key="2">
    <source>
        <dbReference type="Proteomes" id="UP001153714"/>
    </source>
</evidence>
<protein>
    <submittedName>
        <fullName evidence="1">Uncharacterized protein</fullName>
    </submittedName>
</protein>
<accession>A0A9P0C1M7</accession>
<reference evidence="1" key="1">
    <citation type="submission" date="2021-12" db="EMBL/GenBank/DDBJ databases">
        <authorList>
            <person name="King R."/>
        </authorList>
    </citation>
    <scope>NUCLEOTIDE SEQUENCE</scope>
</reference>
<reference evidence="1" key="2">
    <citation type="submission" date="2022-10" db="EMBL/GenBank/DDBJ databases">
        <authorList>
            <consortium name="ENA_rothamsted_submissions"/>
            <consortium name="culmorum"/>
            <person name="King R."/>
        </authorList>
    </citation>
    <scope>NUCLEOTIDE SEQUENCE</scope>
</reference>
<keyword evidence="2" id="KW-1185">Reference proteome</keyword>
<name>A0A9P0C1M7_9NEOP</name>
<dbReference type="Proteomes" id="UP001153714">
    <property type="component" value="Chromosome 3"/>
</dbReference>
<dbReference type="AlphaFoldDB" id="A0A9P0C1M7"/>
<evidence type="ECO:0000313" key="1">
    <source>
        <dbReference type="EMBL" id="CAH0758802.1"/>
    </source>
</evidence>
<dbReference type="OrthoDB" id="6478931at2759"/>
<gene>
    <name evidence="1" type="ORF">DIATSA_LOCUS9206</name>
</gene>
<dbReference type="EMBL" id="OU893334">
    <property type="protein sequence ID" value="CAH0758802.1"/>
    <property type="molecule type" value="Genomic_DNA"/>
</dbReference>
<proteinExistence type="predicted"/>
<organism evidence="1 2">
    <name type="scientific">Diatraea saccharalis</name>
    <name type="common">sugarcane borer</name>
    <dbReference type="NCBI Taxonomy" id="40085"/>
    <lineage>
        <taxon>Eukaryota</taxon>
        <taxon>Metazoa</taxon>
        <taxon>Ecdysozoa</taxon>
        <taxon>Arthropoda</taxon>
        <taxon>Hexapoda</taxon>
        <taxon>Insecta</taxon>
        <taxon>Pterygota</taxon>
        <taxon>Neoptera</taxon>
        <taxon>Endopterygota</taxon>
        <taxon>Lepidoptera</taxon>
        <taxon>Glossata</taxon>
        <taxon>Ditrysia</taxon>
        <taxon>Pyraloidea</taxon>
        <taxon>Crambidae</taxon>
        <taxon>Crambinae</taxon>
        <taxon>Diatraea</taxon>
    </lineage>
</organism>
<sequence>MAKFQFTVVSFNIFRIIRSINDVLEQIEFTFSNVYMLVTSAHSVPRMLSHLIWCLCQIMWLIEIVEPCHRTKLEIDRTKLLISKLSTVMKGQPALVELEKLAQHIEMNAVGYSPMGVCNLSRSLIATVR</sequence>